<sequence>METPHRSLIGEILTSLPTLSQFRGCRSLME</sequence>
<evidence type="ECO:0000313" key="2">
    <source>
        <dbReference type="Proteomes" id="UP001163603"/>
    </source>
</evidence>
<evidence type="ECO:0000313" key="1">
    <source>
        <dbReference type="EMBL" id="KAJ0048474.1"/>
    </source>
</evidence>
<proteinExistence type="predicted"/>
<dbReference type="EMBL" id="CM047737">
    <property type="protein sequence ID" value="KAJ0048474.1"/>
    <property type="molecule type" value="Genomic_DNA"/>
</dbReference>
<accession>A0ACC0ZDZ6</accession>
<comment type="caution">
    <text evidence="1">The sequence shown here is derived from an EMBL/GenBank/DDBJ whole genome shotgun (WGS) entry which is preliminary data.</text>
</comment>
<name>A0ACC0ZDZ6_9ROSI</name>
<gene>
    <name evidence="1" type="ORF">Pint_15892</name>
</gene>
<reference evidence="2" key="1">
    <citation type="journal article" date="2023" name="G3 (Bethesda)">
        <title>Genome assembly and association tests identify interacting loci associated with vigor, precocity, and sex in interspecific pistachio rootstocks.</title>
        <authorList>
            <person name="Palmer W."/>
            <person name="Jacygrad E."/>
            <person name="Sagayaradj S."/>
            <person name="Cavanaugh K."/>
            <person name="Han R."/>
            <person name="Bertier L."/>
            <person name="Beede B."/>
            <person name="Kafkas S."/>
            <person name="Golino D."/>
            <person name="Preece J."/>
            <person name="Michelmore R."/>
        </authorList>
    </citation>
    <scope>NUCLEOTIDE SEQUENCE [LARGE SCALE GENOMIC DNA]</scope>
</reference>
<keyword evidence="2" id="KW-1185">Reference proteome</keyword>
<dbReference type="Proteomes" id="UP001163603">
    <property type="component" value="Chromosome 2"/>
</dbReference>
<protein>
    <submittedName>
        <fullName evidence="1">Uncharacterized protein</fullName>
    </submittedName>
</protein>
<organism evidence="1 2">
    <name type="scientific">Pistacia integerrima</name>
    <dbReference type="NCBI Taxonomy" id="434235"/>
    <lineage>
        <taxon>Eukaryota</taxon>
        <taxon>Viridiplantae</taxon>
        <taxon>Streptophyta</taxon>
        <taxon>Embryophyta</taxon>
        <taxon>Tracheophyta</taxon>
        <taxon>Spermatophyta</taxon>
        <taxon>Magnoliopsida</taxon>
        <taxon>eudicotyledons</taxon>
        <taxon>Gunneridae</taxon>
        <taxon>Pentapetalae</taxon>
        <taxon>rosids</taxon>
        <taxon>malvids</taxon>
        <taxon>Sapindales</taxon>
        <taxon>Anacardiaceae</taxon>
        <taxon>Pistacia</taxon>
    </lineage>
</organism>